<dbReference type="SUPFAM" id="SSF49599">
    <property type="entry name" value="TRAF domain-like"/>
    <property type="match status" value="1"/>
</dbReference>
<evidence type="ECO:0000256" key="2">
    <source>
        <dbReference type="SAM" id="Coils"/>
    </source>
</evidence>
<dbReference type="CDD" id="cd00121">
    <property type="entry name" value="MATH"/>
    <property type="match status" value="1"/>
</dbReference>
<feature type="coiled-coil region" evidence="2">
    <location>
        <begin position="366"/>
        <end position="439"/>
    </location>
</feature>
<evidence type="ECO:0000313" key="5">
    <source>
        <dbReference type="EMBL" id="KAJ9189110.1"/>
    </source>
</evidence>
<evidence type="ECO:0000313" key="6">
    <source>
        <dbReference type="Proteomes" id="UP001174677"/>
    </source>
</evidence>
<protein>
    <recommendedName>
        <fullName evidence="4">MATH domain-containing protein</fullName>
    </recommendedName>
</protein>
<comment type="caution">
    <text evidence="5">The sequence shown here is derived from an EMBL/GenBank/DDBJ whole genome shotgun (WGS) entry which is preliminary data.</text>
</comment>
<proteinExistence type="predicted"/>
<keyword evidence="1 2" id="KW-0175">Coiled coil</keyword>
<dbReference type="InterPro" id="IPR002083">
    <property type="entry name" value="MATH/TRAF_dom"/>
</dbReference>
<dbReference type="PANTHER" id="PTHR46236">
    <property type="entry name" value="TRAF-LIKE SUPERFAMILY PROTEIN"/>
    <property type="match status" value="1"/>
</dbReference>
<feature type="region of interest" description="Disordered" evidence="3">
    <location>
        <begin position="146"/>
        <end position="218"/>
    </location>
</feature>
<dbReference type="Pfam" id="PF22486">
    <property type="entry name" value="MATH_2"/>
    <property type="match status" value="1"/>
</dbReference>
<feature type="compositionally biased region" description="Polar residues" evidence="3">
    <location>
        <begin position="250"/>
        <end position="272"/>
    </location>
</feature>
<feature type="domain" description="MATH" evidence="4">
    <location>
        <begin position="6"/>
        <end position="133"/>
    </location>
</feature>
<evidence type="ECO:0000256" key="3">
    <source>
        <dbReference type="SAM" id="MobiDB-lite"/>
    </source>
</evidence>
<dbReference type="InterPro" id="IPR050804">
    <property type="entry name" value="MCC"/>
</dbReference>
<feature type="compositionally biased region" description="Polar residues" evidence="3">
    <location>
        <begin position="194"/>
        <end position="218"/>
    </location>
</feature>
<keyword evidence="6" id="KW-1185">Reference proteome</keyword>
<evidence type="ECO:0000256" key="1">
    <source>
        <dbReference type="ARBA" id="ARBA00023054"/>
    </source>
</evidence>
<dbReference type="EMBL" id="JARPOI010000001">
    <property type="protein sequence ID" value="KAJ9189110.1"/>
    <property type="molecule type" value="Genomic_DNA"/>
</dbReference>
<organism evidence="5 6">
    <name type="scientific">Hevea brasiliensis</name>
    <name type="common">Para rubber tree</name>
    <name type="synonym">Siphonia brasiliensis</name>
    <dbReference type="NCBI Taxonomy" id="3981"/>
    <lineage>
        <taxon>Eukaryota</taxon>
        <taxon>Viridiplantae</taxon>
        <taxon>Streptophyta</taxon>
        <taxon>Embryophyta</taxon>
        <taxon>Tracheophyta</taxon>
        <taxon>Spermatophyta</taxon>
        <taxon>Magnoliopsida</taxon>
        <taxon>eudicotyledons</taxon>
        <taxon>Gunneridae</taxon>
        <taxon>Pentapetalae</taxon>
        <taxon>rosids</taxon>
        <taxon>fabids</taxon>
        <taxon>Malpighiales</taxon>
        <taxon>Euphorbiaceae</taxon>
        <taxon>Crotonoideae</taxon>
        <taxon>Micrandreae</taxon>
        <taxon>Hevea</taxon>
    </lineage>
</organism>
<dbReference type="InterPro" id="IPR008974">
    <property type="entry name" value="TRAF-like"/>
</dbReference>
<dbReference type="SMART" id="SM00061">
    <property type="entry name" value="MATH"/>
    <property type="match status" value="1"/>
</dbReference>
<evidence type="ECO:0000259" key="4">
    <source>
        <dbReference type="PROSITE" id="PS50144"/>
    </source>
</evidence>
<dbReference type="PROSITE" id="PS50144">
    <property type="entry name" value="MATH"/>
    <property type="match status" value="1"/>
</dbReference>
<feature type="region of interest" description="Disordered" evidence="3">
    <location>
        <begin position="250"/>
        <end position="274"/>
    </location>
</feature>
<sequence length="472" mass="52763">MWNAAPFKFTWRIKDFSKLTEDIVDSEVFCAGGCNWRLYIYPKGNNVNYLSIYLEVADSTSLPRGWSREARYSFAVVNQINSRSTVKKDSQKPVVFNEMGASWGCRSFIPLSELRNPAEGYLVGDTLIVEAEVLVYNVQHYSSSIDPKKEVASNETKLSEPVAAPAPSTEQKDTEAKVVTGTPLTTKPLKETNDQAIQTTAPTSDQELIKSSPSPSITAETKILSMDLPSETRKSSPDVHTISLGLLTELSNRTRTQRSPSSSEISMSNQAPNPEVVQKQKETLEGYFNMPLEAIQQANAYGSIEGIINALIQNSNDLREKTILEDLLSRLAEFKESIPVATTITEAAQARRTSLSGKTTDLDARLAQRQKKLSFLETEFSRLSKEEEKLEAQIQLLITQKEKIVANKKHVLADLEKNNEDATKDLEEWRNLESEIKQANVDWLGAKEKLALANVRWKLFKEDLGLGKLNIS</sequence>
<accession>A0ABQ9NBD3</accession>
<gene>
    <name evidence="5" type="ORF">P3X46_000441</name>
</gene>
<reference evidence="5" key="1">
    <citation type="journal article" date="2023" name="Plant Biotechnol. J.">
        <title>Chromosome-level wild Hevea brasiliensis genome provides new tools for genomic-assisted breeding and valuable loci to elevate rubber yield.</title>
        <authorList>
            <person name="Cheng H."/>
            <person name="Song X."/>
            <person name="Hu Y."/>
            <person name="Wu T."/>
            <person name="Yang Q."/>
            <person name="An Z."/>
            <person name="Feng S."/>
            <person name="Deng Z."/>
            <person name="Wu W."/>
            <person name="Zeng X."/>
            <person name="Tu M."/>
            <person name="Wang X."/>
            <person name="Huang H."/>
        </authorList>
    </citation>
    <scope>NUCLEOTIDE SEQUENCE</scope>
    <source>
        <strain evidence="5">MT/VB/25A 57/8</strain>
    </source>
</reference>
<name>A0ABQ9NBD3_HEVBR</name>
<dbReference type="PANTHER" id="PTHR46236:SF35">
    <property type="entry name" value="MATH DOMAIN-CONTAINING PROTEIN"/>
    <property type="match status" value="1"/>
</dbReference>
<dbReference type="Gene3D" id="2.60.210.10">
    <property type="entry name" value="Apoptosis, Tumor Necrosis Factor Receptor Associated Protein 2, Chain A"/>
    <property type="match status" value="1"/>
</dbReference>
<dbReference type="Proteomes" id="UP001174677">
    <property type="component" value="Chromosome 1"/>
</dbReference>